<keyword evidence="3" id="KW-1185">Reference proteome</keyword>
<feature type="signal peptide" evidence="1">
    <location>
        <begin position="1"/>
        <end position="21"/>
    </location>
</feature>
<feature type="chain" id="PRO_5011560847" evidence="1">
    <location>
        <begin position="22"/>
        <end position="222"/>
    </location>
</feature>
<reference evidence="3" key="1">
    <citation type="submission" date="2016-10" db="EMBL/GenBank/DDBJ databases">
        <authorList>
            <person name="Varghese N."/>
            <person name="Submissions S."/>
        </authorList>
    </citation>
    <scope>NUCLEOTIDE SEQUENCE [LARGE SCALE GENOMIC DNA]</scope>
    <source>
        <strain evidence="3">LP51</strain>
    </source>
</reference>
<proteinExistence type="predicted"/>
<dbReference type="RefSeq" id="WP_092101811.1">
    <property type="nucleotide sequence ID" value="NZ_FOOT01000004.1"/>
</dbReference>
<organism evidence="2 3">
    <name type="scientific">Pontibacter chinhatensis</name>
    <dbReference type="NCBI Taxonomy" id="1436961"/>
    <lineage>
        <taxon>Bacteria</taxon>
        <taxon>Pseudomonadati</taxon>
        <taxon>Bacteroidota</taxon>
        <taxon>Cytophagia</taxon>
        <taxon>Cytophagales</taxon>
        <taxon>Hymenobacteraceae</taxon>
        <taxon>Pontibacter</taxon>
    </lineage>
</organism>
<name>A0A1I2VA22_9BACT</name>
<evidence type="ECO:0000313" key="3">
    <source>
        <dbReference type="Proteomes" id="UP000198724"/>
    </source>
</evidence>
<dbReference type="STRING" id="1436961.SAMN05421739_104108"/>
<gene>
    <name evidence="2" type="ORF">SAMN05421739_104108</name>
</gene>
<protein>
    <submittedName>
        <fullName evidence="2">Uncharacterized protein</fullName>
    </submittedName>
</protein>
<evidence type="ECO:0000256" key="1">
    <source>
        <dbReference type="SAM" id="SignalP"/>
    </source>
</evidence>
<dbReference type="OrthoDB" id="914976at2"/>
<evidence type="ECO:0000313" key="2">
    <source>
        <dbReference type="EMBL" id="SFG86195.1"/>
    </source>
</evidence>
<dbReference type="Proteomes" id="UP000198724">
    <property type="component" value="Unassembled WGS sequence"/>
</dbReference>
<accession>A0A1I2VA22</accession>
<dbReference type="EMBL" id="FOOT01000004">
    <property type="protein sequence ID" value="SFG86195.1"/>
    <property type="molecule type" value="Genomic_DNA"/>
</dbReference>
<keyword evidence="1" id="KW-0732">Signal</keyword>
<sequence length="222" mass="25468">MKPNSIWLLLLLLLASISGYAQNEVKLKEVVVRPDLRKEVLGTKQKKADYGHGGSKEYPHYQTAFHIPAKGRQGFIDKVGIYIYHKRTALDLFRKANSLQVYLYAVDSTGGPGKPLLPEPITFKPKNNTYWHWIDISKYNLTLPEEGVFAAVSWPNAGRYDSGPYVGMTNECDTCPFYVYRFMTDEPVWIEVDQADQRAKSSEKKEERFNQNLMVRLEVSVK</sequence>
<dbReference type="AlphaFoldDB" id="A0A1I2VA22"/>